<comment type="subcellular location">
    <subcellularLocation>
        <location evidence="1">Nucleus</location>
    </subcellularLocation>
</comment>
<accession>A0A8J6K332</accession>
<dbReference type="FunFam" id="3.30.160.60:FF:000753">
    <property type="entry name" value="zinc finger protein 236 isoform X2"/>
    <property type="match status" value="1"/>
</dbReference>
<keyword evidence="4" id="KW-0862">Zinc</keyword>
<organism evidence="9 10">
    <name type="scientific">Eleutherodactylus coqui</name>
    <name type="common">Puerto Rican coqui</name>
    <dbReference type="NCBI Taxonomy" id="57060"/>
    <lineage>
        <taxon>Eukaryota</taxon>
        <taxon>Metazoa</taxon>
        <taxon>Chordata</taxon>
        <taxon>Craniata</taxon>
        <taxon>Vertebrata</taxon>
        <taxon>Euteleostomi</taxon>
        <taxon>Amphibia</taxon>
        <taxon>Batrachia</taxon>
        <taxon>Anura</taxon>
        <taxon>Neobatrachia</taxon>
        <taxon>Hyloidea</taxon>
        <taxon>Eleutherodactylidae</taxon>
        <taxon>Eleutherodactylinae</taxon>
        <taxon>Eleutherodactylus</taxon>
        <taxon>Eleutherodactylus</taxon>
    </lineage>
</organism>
<dbReference type="GO" id="GO:0008270">
    <property type="term" value="F:zinc ion binding"/>
    <property type="evidence" value="ECO:0007669"/>
    <property type="project" value="UniProtKB-KW"/>
</dbReference>
<evidence type="ECO:0000259" key="8">
    <source>
        <dbReference type="PROSITE" id="PS50157"/>
    </source>
</evidence>
<dbReference type="Gene3D" id="3.30.160.60">
    <property type="entry name" value="Classic Zinc Finger"/>
    <property type="match status" value="4"/>
</dbReference>
<dbReference type="SUPFAM" id="SSF57667">
    <property type="entry name" value="beta-beta-alpha zinc fingers"/>
    <property type="match status" value="4"/>
</dbReference>
<evidence type="ECO:0000256" key="7">
    <source>
        <dbReference type="SAM" id="MobiDB-lite"/>
    </source>
</evidence>
<dbReference type="PANTHER" id="PTHR24396:SF21">
    <property type="entry name" value="ZINC FINGER PROTEIN 236"/>
    <property type="match status" value="1"/>
</dbReference>
<keyword evidence="5" id="KW-0539">Nucleus</keyword>
<evidence type="ECO:0000256" key="1">
    <source>
        <dbReference type="ARBA" id="ARBA00004123"/>
    </source>
</evidence>
<dbReference type="AlphaFoldDB" id="A0A8J6K332"/>
<dbReference type="InterPro" id="IPR051643">
    <property type="entry name" value="Transcr_Reg_ZincFinger"/>
</dbReference>
<evidence type="ECO:0000313" key="10">
    <source>
        <dbReference type="Proteomes" id="UP000770717"/>
    </source>
</evidence>
<dbReference type="PANTHER" id="PTHR24396">
    <property type="entry name" value="ZINC FINGER PROTEIN"/>
    <property type="match status" value="1"/>
</dbReference>
<comment type="caution">
    <text evidence="9">The sequence shown here is derived from an EMBL/GenBank/DDBJ whole genome shotgun (WGS) entry which is preliminary data.</text>
</comment>
<evidence type="ECO:0000256" key="6">
    <source>
        <dbReference type="PROSITE-ProRule" id="PRU00042"/>
    </source>
</evidence>
<keyword evidence="10" id="KW-1185">Reference proteome</keyword>
<evidence type="ECO:0000256" key="3">
    <source>
        <dbReference type="ARBA" id="ARBA00022771"/>
    </source>
</evidence>
<dbReference type="Pfam" id="PF00096">
    <property type="entry name" value="zf-C2H2"/>
    <property type="match status" value="2"/>
</dbReference>
<dbReference type="Pfam" id="PF13912">
    <property type="entry name" value="zf-C2H2_6"/>
    <property type="match status" value="1"/>
</dbReference>
<feature type="domain" description="C2H2-type" evidence="8">
    <location>
        <begin position="153"/>
        <end position="180"/>
    </location>
</feature>
<evidence type="ECO:0000256" key="4">
    <source>
        <dbReference type="ARBA" id="ARBA00022833"/>
    </source>
</evidence>
<dbReference type="FunFam" id="3.30.160.60:FF:000985">
    <property type="entry name" value="Zinc finger protein 236"/>
    <property type="match status" value="1"/>
</dbReference>
<feature type="domain" description="C2H2-type" evidence="8">
    <location>
        <begin position="121"/>
        <end position="148"/>
    </location>
</feature>
<protein>
    <recommendedName>
        <fullName evidence="8">C2H2-type domain-containing protein</fullName>
    </recommendedName>
</protein>
<dbReference type="OrthoDB" id="6077919at2759"/>
<dbReference type="InterPro" id="IPR036236">
    <property type="entry name" value="Znf_C2H2_sf"/>
</dbReference>
<feature type="region of interest" description="Disordered" evidence="7">
    <location>
        <begin position="1"/>
        <end position="27"/>
    </location>
</feature>
<name>A0A8J6K332_ELECQ</name>
<keyword evidence="3 6" id="KW-0863">Zinc-finger</keyword>
<dbReference type="FunFam" id="3.30.160.60:FF:000446">
    <property type="entry name" value="Zinc finger protein"/>
    <property type="match status" value="1"/>
</dbReference>
<evidence type="ECO:0000256" key="2">
    <source>
        <dbReference type="ARBA" id="ARBA00022723"/>
    </source>
</evidence>
<dbReference type="InterPro" id="IPR013087">
    <property type="entry name" value="Znf_C2H2_type"/>
</dbReference>
<dbReference type="GO" id="GO:0005634">
    <property type="term" value="C:nucleus"/>
    <property type="evidence" value="ECO:0007669"/>
    <property type="project" value="UniProtKB-SubCell"/>
</dbReference>
<evidence type="ECO:0000313" key="9">
    <source>
        <dbReference type="EMBL" id="KAG9479133.1"/>
    </source>
</evidence>
<gene>
    <name evidence="9" type="ORF">GDO78_012676</name>
</gene>
<feature type="domain" description="C2H2-type" evidence="8">
    <location>
        <begin position="197"/>
        <end position="224"/>
    </location>
</feature>
<keyword evidence="2" id="KW-0479">Metal-binding</keyword>
<dbReference type="PROSITE" id="PS00028">
    <property type="entry name" value="ZINC_FINGER_C2H2_1"/>
    <property type="match status" value="6"/>
</dbReference>
<dbReference type="Pfam" id="PF12874">
    <property type="entry name" value="zf-met"/>
    <property type="match status" value="1"/>
</dbReference>
<dbReference type="GO" id="GO:0000981">
    <property type="term" value="F:DNA-binding transcription factor activity, RNA polymerase II-specific"/>
    <property type="evidence" value="ECO:0007669"/>
    <property type="project" value="TreeGrafter"/>
</dbReference>
<feature type="domain" description="C2H2-type" evidence="8">
    <location>
        <begin position="37"/>
        <end position="65"/>
    </location>
</feature>
<dbReference type="EMBL" id="WNTK01000008">
    <property type="protein sequence ID" value="KAG9479133.1"/>
    <property type="molecule type" value="Genomic_DNA"/>
</dbReference>
<feature type="domain" description="C2H2-type" evidence="8">
    <location>
        <begin position="66"/>
        <end position="93"/>
    </location>
</feature>
<dbReference type="Proteomes" id="UP000770717">
    <property type="component" value="Unassembled WGS sequence"/>
</dbReference>
<dbReference type="GO" id="GO:0000978">
    <property type="term" value="F:RNA polymerase II cis-regulatory region sequence-specific DNA binding"/>
    <property type="evidence" value="ECO:0007669"/>
    <property type="project" value="TreeGrafter"/>
</dbReference>
<feature type="domain" description="C2H2-type" evidence="8">
    <location>
        <begin position="93"/>
        <end position="120"/>
    </location>
</feature>
<reference evidence="9" key="1">
    <citation type="thesis" date="2020" institute="ProQuest LLC" country="789 East Eisenhower Parkway, Ann Arbor, MI, USA">
        <title>Comparative Genomics and Chromosome Evolution.</title>
        <authorList>
            <person name="Mudd A.B."/>
        </authorList>
    </citation>
    <scope>NUCLEOTIDE SEQUENCE</scope>
    <source>
        <strain evidence="9">HN-11 Male</strain>
        <tissue evidence="9">Kidney and liver</tissue>
    </source>
</reference>
<sequence length="277" mass="31682">MPRGRPPKQRAGDGSGSDGVLPANAESSGYPYHGASRKCDVCMLTFNKETQYQKHMRDHERNDKPHRCDQCPLSFNIEFNLTLHKSTHNVDDPMCPACNKKFSRVASLKAHIMLHEKEEILICSECGDEFTLQSHLSLHMEEHRQELAGSKTYNCKSCKKTFESSQQLKDHMKTHFKIRVTSTRSYNRNIDRSGFSYSCPHCGKTFQKPSQLTRHIRIHTGKQIHVLIGEQWDVLTAVYTAGLCKILLEVLLHANEHSKVLMAMNTLCKWLPNLSFV</sequence>
<dbReference type="SMART" id="SM00355">
    <property type="entry name" value="ZnF_C2H2"/>
    <property type="match status" value="6"/>
</dbReference>
<dbReference type="PROSITE" id="PS50157">
    <property type="entry name" value="ZINC_FINGER_C2H2_2"/>
    <property type="match status" value="6"/>
</dbReference>
<proteinExistence type="predicted"/>
<evidence type="ECO:0000256" key="5">
    <source>
        <dbReference type="ARBA" id="ARBA00023242"/>
    </source>
</evidence>